<dbReference type="Proteomes" id="UP000242180">
    <property type="component" value="Unassembled WGS sequence"/>
</dbReference>
<name>A0A1X2H3A3_SYNRA</name>
<keyword evidence="4" id="KW-1185">Reference proteome</keyword>
<evidence type="ECO:0000313" key="3">
    <source>
        <dbReference type="EMBL" id="ORY92229.1"/>
    </source>
</evidence>
<keyword evidence="1" id="KW-0175">Coiled coil</keyword>
<feature type="coiled-coil region" evidence="1">
    <location>
        <begin position="272"/>
        <end position="299"/>
    </location>
</feature>
<gene>
    <name evidence="3" type="ORF">BCR43DRAFT_85080</name>
</gene>
<accession>A0A1X2H3A3</accession>
<proteinExistence type="predicted"/>
<dbReference type="EMBL" id="MCGN01000010">
    <property type="protein sequence ID" value="ORY92229.1"/>
    <property type="molecule type" value="Genomic_DNA"/>
</dbReference>
<feature type="region of interest" description="Disordered" evidence="2">
    <location>
        <begin position="1"/>
        <end position="75"/>
    </location>
</feature>
<feature type="compositionally biased region" description="Polar residues" evidence="2">
    <location>
        <begin position="57"/>
        <end position="70"/>
    </location>
</feature>
<evidence type="ECO:0000256" key="1">
    <source>
        <dbReference type="SAM" id="Coils"/>
    </source>
</evidence>
<protein>
    <submittedName>
        <fullName evidence="3">Uncharacterized protein</fullName>
    </submittedName>
</protein>
<dbReference type="OrthoDB" id="2285757at2759"/>
<feature type="compositionally biased region" description="Polar residues" evidence="2">
    <location>
        <begin position="209"/>
        <end position="218"/>
    </location>
</feature>
<evidence type="ECO:0000256" key="2">
    <source>
        <dbReference type="SAM" id="MobiDB-lite"/>
    </source>
</evidence>
<comment type="caution">
    <text evidence="3">The sequence shown here is derived from an EMBL/GenBank/DDBJ whole genome shotgun (WGS) entry which is preliminary data.</text>
</comment>
<feature type="compositionally biased region" description="Polar residues" evidence="2">
    <location>
        <begin position="152"/>
        <end position="164"/>
    </location>
</feature>
<evidence type="ECO:0000313" key="4">
    <source>
        <dbReference type="Proteomes" id="UP000242180"/>
    </source>
</evidence>
<feature type="compositionally biased region" description="Polar residues" evidence="2">
    <location>
        <begin position="1"/>
        <end position="11"/>
    </location>
</feature>
<sequence length="309" mass="34981">MHSQPPRQSWMQRPVGNRSAENPEFLTHAPRIHHQSSTVSRRTVLERQRQPRFPPSIQGSATGRSMSDSSPGRDPILQSRIQQLQEELSFCRDEWVIVCIILSLLRSSFYSVKAQSPRSVAASAAAPLSLDPQSASLKSEENDPPGVRVLESRTNVPMSSSTLQREGGRATPPPPELFATTIPDLRSEHFVPEYDFTAFKTSTFLVARASQRQPSTSQHSRSKCKTKRKKKQHPTRKQEEQQASSSTRETGIQQEMSNAIKHDLERELLMAYDDLWLQIRNLEAKIERVEEMIRRMITSNGMTPPSEGL</sequence>
<organism evidence="3 4">
    <name type="scientific">Syncephalastrum racemosum</name>
    <name type="common">Filamentous fungus</name>
    <dbReference type="NCBI Taxonomy" id="13706"/>
    <lineage>
        <taxon>Eukaryota</taxon>
        <taxon>Fungi</taxon>
        <taxon>Fungi incertae sedis</taxon>
        <taxon>Mucoromycota</taxon>
        <taxon>Mucoromycotina</taxon>
        <taxon>Mucoromycetes</taxon>
        <taxon>Mucorales</taxon>
        <taxon>Syncephalastraceae</taxon>
        <taxon>Syncephalastrum</taxon>
    </lineage>
</organism>
<feature type="region of interest" description="Disordered" evidence="2">
    <location>
        <begin position="132"/>
        <end position="180"/>
    </location>
</feature>
<reference evidence="3 4" key="1">
    <citation type="submission" date="2016-07" db="EMBL/GenBank/DDBJ databases">
        <title>Pervasive Adenine N6-methylation of Active Genes in Fungi.</title>
        <authorList>
            <consortium name="DOE Joint Genome Institute"/>
            <person name="Mondo S.J."/>
            <person name="Dannebaum R.O."/>
            <person name="Kuo R.C."/>
            <person name="Labutti K."/>
            <person name="Haridas S."/>
            <person name="Kuo A."/>
            <person name="Salamov A."/>
            <person name="Ahrendt S.R."/>
            <person name="Lipzen A."/>
            <person name="Sullivan W."/>
            <person name="Andreopoulos W.B."/>
            <person name="Clum A."/>
            <person name="Lindquist E."/>
            <person name="Daum C."/>
            <person name="Ramamoorthy G.K."/>
            <person name="Gryganskyi A."/>
            <person name="Culley D."/>
            <person name="Magnuson J.K."/>
            <person name="James T.Y."/>
            <person name="O'Malley M.A."/>
            <person name="Stajich J.E."/>
            <person name="Spatafora J.W."/>
            <person name="Visel A."/>
            <person name="Grigoriev I.V."/>
        </authorList>
    </citation>
    <scope>NUCLEOTIDE SEQUENCE [LARGE SCALE GENOMIC DNA]</scope>
    <source>
        <strain evidence="3 4">NRRL 2496</strain>
    </source>
</reference>
<dbReference type="InParanoid" id="A0A1X2H3A3"/>
<feature type="region of interest" description="Disordered" evidence="2">
    <location>
        <begin position="209"/>
        <end position="252"/>
    </location>
</feature>
<feature type="compositionally biased region" description="Basic residues" evidence="2">
    <location>
        <begin position="220"/>
        <end position="235"/>
    </location>
</feature>
<feature type="compositionally biased region" description="Polar residues" evidence="2">
    <location>
        <begin position="241"/>
        <end position="252"/>
    </location>
</feature>
<dbReference type="AlphaFoldDB" id="A0A1X2H3A3"/>